<dbReference type="InterPro" id="IPR050889">
    <property type="entry name" value="Dendritic_Spine_Reg/Scaffold"/>
</dbReference>
<feature type="repeat" description="ANK" evidence="3">
    <location>
        <begin position="429"/>
        <end position="461"/>
    </location>
</feature>
<dbReference type="PANTHER" id="PTHR24166">
    <property type="entry name" value="ROLLING PEBBLES, ISOFORM B"/>
    <property type="match status" value="1"/>
</dbReference>
<dbReference type="SMART" id="SM00248">
    <property type="entry name" value="ANK"/>
    <property type="match status" value="8"/>
</dbReference>
<proteinExistence type="predicted"/>
<keyword evidence="1" id="KW-0677">Repeat</keyword>
<evidence type="ECO:0000313" key="4">
    <source>
        <dbReference type="EnsemblMetazoa" id="Aqu2.1.25559_001"/>
    </source>
</evidence>
<evidence type="ECO:0000256" key="3">
    <source>
        <dbReference type="PROSITE-ProRule" id="PRU00023"/>
    </source>
</evidence>
<dbReference type="AlphaFoldDB" id="A0A1X7UC84"/>
<dbReference type="OrthoDB" id="426293at2759"/>
<feature type="repeat" description="ANK" evidence="3">
    <location>
        <begin position="396"/>
        <end position="428"/>
    </location>
</feature>
<dbReference type="InParanoid" id="A0A1X7UC84"/>
<sequence length="502" mass="56510">MKVQASLDDLHKKFSKLSTEFQRVLAKKTSQNEDLAIEISKWIEAYIHWEPITVESNLDDIFKKIDPYYDFIDCKLILDMSETFLEDDQSSYIVDDIKSHNLKAKALCHSKTINKLRKVLDDTIGSFGNDKHNMPVIHIKVQTVWEDISIKGLKLLIKKLLPIESRQSLMKYISIRPGSVYITYPVLHCTADSLKEYTQRKLEFLRLIGIFSLYIDDHPVLQGDENANFTFELALLKAVTAGNNQAVEFLLHLKTVNINHTNEEGKTALMLACKGGCEDIVHSLLPAGANVNIQDNKGWTALMIASEHNHISIINTLLQANAVFDLRTTNGSNALIIASYQGHYEVVQLFISKKVDCKYQQKDGWNAFMLACENGHTQIVQLLLKEQVDPNVQKKDGVNALMRACASGHTQIVELLLNEKVDPNVQEKGGGNAFMLACQNGHTQIVQLLLNEKVNPNIQEKDGGNAFMLACQNGHTQIVQLLLKEQVDPNVQKKDGMNAFML</sequence>
<organism evidence="4">
    <name type="scientific">Amphimedon queenslandica</name>
    <name type="common">Sponge</name>
    <dbReference type="NCBI Taxonomy" id="400682"/>
    <lineage>
        <taxon>Eukaryota</taxon>
        <taxon>Metazoa</taxon>
        <taxon>Porifera</taxon>
        <taxon>Demospongiae</taxon>
        <taxon>Heteroscleromorpha</taxon>
        <taxon>Haplosclerida</taxon>
        <taxon>Niphatidae</taxon>
        <taxon>Amphimedon</taxon>
    </lineage>
</organism>
<dbReference type="PANTHER" id="PTHR24166:SF48">
    <property type="entry name" value="PROTEIN VAPYRIN"/>
    <property type="match status" value="1"/>
</dbReference>
<feature type="repeat" description="ANK" evidence="3">
    <location>
        <begin position="462"/>
        <end position="494"/>
    </location>
</feature>
<feature type="repeat" description="ANK" evidence="3">
    <location>
        <begin position="297"/>
        <end position="329"/>
    </location>
</feature>
<dbReference type="Pfam" id="PF12796">
    <property type="entry name" value="Ank_2"/>
    <property type="match status" value="3"/>
</dbReference>
<accession>A0A1X7UC84</accession>
<protein>
    <submittedName>
        <fullName evidence="4">Uncharacterized protein</fullName>
    </submittedName>
</protein>
<dbReference type="eggNOG" id="KOG0502">
    <property type="taxonomic scope" value="Eukaryota"/>
</dbReference>
<dbReference type="InterPro" id="IPR002110">
    <property type="entry name" value="Ankyrin_rpt"/>
</dbReference>
<feature type="repeat" description="ANK" evidence="3">
    <location>
        <begin position="264"/>
        <end position="296"/>
    </location>
</feature>
<feature type="repeat" description="ANK" evidence="3">
    <location>
        <begin position="363"/>
        <end position="395"/>
    </location>
</feature>
<dbReference type="PROSITE" id="PS50088">
    <property type="entry name" value="ANK_REPEAT"/>
    <property type="match status" value="6"/>
</dbReference>
<evidence type="ECO:0000256" key="1">
    <source>
        <dbReference type="ARBA" id="ARBA00022737"/>
    </source>
</evidence>
<dbReference type="PROSITE" id="PS50297">
    <property type="entry name" value="ANK_REP_REGION"/>
    <property type="match status" value="4"/>
</dbReference>
<name>A0A1X7UC84_AMPQE</name>
<reference evidence="4" key="1">
    <citation type="submission" date="2017-05" db="UniProtKB">
        <authorList>
            <consortium name="EnsemblMetazoa"/>
        </authorList>
    </citation>
    <scope>IDENTIFICATION</scope>
</reference>
<evidence type="ECO:0000256" key="2">
    <source>
        <dbReference type="ARBA" id="ARBA00023043"/>
    </source>
</evidence>
<dbReference type="InterPro" id="IPR036770">
    <property type="entry name" value="Ankyrin_rpt-contain_sf"/>
</dbReference>
<dbReference type="EnsemblMetazoa" id="Aqu2.1.25559_001">
    <property type="protein sequence ID" value="Aqu2.1.25559_001"/>
    <property type="gene ID" value="Aqu2.1.25559"/>
</dbReference>
<dbReference type="SUPFAM" id="SSF48403">
    <property type="entry name" value="Ankyrin repeat"/>
    <property type="match status" value="1"/>
</dbReference>
<dbReference type="Gene3D" id="1.25.40.20">
    <property type="entry name" value="Ankyrin repeat-containing domain"/>
    <property type="match status" value="2"/>
</dbReference>
<keyword evidence="2 3" id="KW-0040">ANK repeat</keyword>